<feature type="region of interest" description="Disordered" evidence="3">
    <location>
        <begin position="195"/>
        <end position="220"/>
    </location>
</feature>
<dbReference type="AlphaFoldDB" id="A0A8W8M656"/>
<organism evidence="6 7">
    <name type="scientific">Magallana gigas</name>
    <name type="common">Pacific oyster</name>
    <name type="synonym">Crassostrea gigas</name>
    <dbReference type="NCBI Taxonomy" id="29159"/>
    <lineage>
        <taxon>Eukaryota</taxon>
        <taxon>Metazoa</taxon>
        <taxon>Spiralia</taxon>
        <taxon>Lophotrochozoa</taxon>
        <taxon>Mollusca</taxon>
        <taxon>Bivalvia</taxon>
        <taxon>Autobranchia</taxon>
        <taxon>Pteriomorphia</taxon>
        <taxon>Ostreida</taxon>
        <taxon>Ostreoidea</taxon>
        <taxon>Ostreidae</taxon>
        <taxon>Magallana</taxon>
    </lineage>
</organism>
<keyword evidence="1" id="KW-0245">EGF-like domain</keyword>
<protein>
    <recommendedName>
        <fullName evidence="5">Novel STAND NTPase 3 domain-containing protein</fullName>
    </recommendedName>
</protein>
<dbReference type="EnsemblMetazoa" id="G31525.1">
    <property type="protein sequence ID" value="G31525.1:cds"/>
    <property type="gene ID" value="G31525"/>
</dbReference>
<feature type="domain" description="Novel STAND NTPase 3" evidence="5">
    <location>
        <begin position="246"/>
        <end position="399"/>
    </location>
</feature>
<feature type="transmembrane region" description="Helical" evidence="4">
    <location>
        <begin position="6"/>
        <end position="22"/>
    </location>
</feature>
<dbReference type="Proteomes" id="UP000005408">
    <property type="component" value="Unassembled WGS sequence"/>
</dbReference>
<evidence type="ECO:0000256" key="4">
    <source>
        <dbReference type="SAM" id="Phobius"/>
    </source>
</evidence>
<evidence type="ECO:0000256" key="2">
    <source>
        <dbReference type="PROSITE-ProRule" id="PRU00023"/>
    </source>
</evidence>
<sequence length="1066" mass="122067">MSRYTKVFVILGYFFSSIIVLNKCKKIAGYKFPVYSTPFCPRNESEWNNRSLALNCNNTNGYTCLPNEKLTELVEFCYTVPWIWIEEGFCLYLKTKVSYVDAYNCSHFIDGCHNTSYQSRRIFDYPACISLGYGCFLAEQSCKSSPNVNRPEATENDKDDWLLVVFVIGIIVFIISCISFFILYFYRKRKKCFSGKRSTSNEGTLTESEERKSLISDTENEKGFSNKKSKIEKDLFDQWKHEDVCFISTKASKEVEKIIKTKNLVIVTGHSGSGKSAIIQHIALKYREQNWRVKRVKKVEDIMDEYSSSRFEKDKTICVLNDPFGKESFDEILNNSWQTYEEELKLYLQTAKLMMSCRNHIISDARLTRYLVNQSHIVDIDDNKNKLSVDEKRKILTKYTFGMNLSDTECEKIVEVERYFPLLCKLYSSKEDTQNNSIGFFTEPVAVLQEEILGFRTKDKNKYCSLALLVLYNNDLCVGDLLKKDTENKFKHTLNLCGVPENTPPSAIGDTLNTLKGFFVKQIGDTYQFYHDVVMEVTTHLFGTDYPAEIIKYADIGFLRKRVRLGNCDKHNDPFTIYLKDKYIEELEERLFTELFGERLLDVVLNPCLKHENVIKMLKGKIADHPENIKQILETKKITVNKQELYQTSSYLLLTKTSFLVLENEVSPLFALIVFCHTQLSHICLDILKQMQTNITSCFPAVCCNGSTELFCNVFKDQVIESLSKTWGGLFPIHIVSVFHNYKLLNEMIKMGADVNLKMNENGWTPLTLAAGNDTEEYEDFHHGESAYINFNDMDSYASNLIHRRRTSCMYCGLPVGSNNPEIAGYYGKNCEDKCPFPHYGLKCFLSCNCAERVCHHVDGCKQLPDEYTKTSAPISYERSTAQSTSTIASSQNTGMFEDTMFDTKQNQTLFNPTNTTENNLNGTFCCPGFLWDHDLKKCKTGFHGIDCKDKCHFPSYGLDCQSTCNCTDKECDHVKGCNGKSTENQHGFPVTIEINNTSPAIAKSTIQNRIPSEFPKEKTPELETTVLGIIVLAPVSVFLIFLILCTYLLENCKIMTKIQKTIPSV</sequence>
<keyword evidence="4" id="KW-0812">Transmembrane</keyword>
<feature type="repeat" description="ANK" evidence="2">
    <location>
        <begin position="728"/>
        <end position="760"/>
    </location>
</feature>
<accession>A0A8W8M656</accession>
<dbReference type="GO" id="GO:0005044">
    <property type="term" value="F:scavenger receptor activity"/>
    <property type="evidence" value="ECO:0007669"/>
    <property type="project" value="InterPro"/>
</dbReference>
<keyword evidence="4" id="KW-1133">Transmembrane helix</keyword>
<evidence type="ECO:0000313" key="7">
    <source>
        <dbReference type="Proteomes" id="UP000005408"/>
    </source>
</evidence>
<feature type="transmembrane region" description="Helical" evidence="4">
    <location>
        <begin position="1027"/>
        <end position="1050"/>
    </location>
</feature>
<dbReference type="InterPro" id="IPR042635">
    <property type="entry name" value="MEGF10/SREC1/2-like"/>
</dbReference>
<name>A0A8W8M656_MAGGI</name>
<reference evidence="6" key="1">
    <citation type="submission" date="2022-08" db="UniProtKB">
        <authorList>
            <consortium name="EnsemblMetazoa"/>
        </authorList>
    </citation>
    <scope>IDENTIFICATION</scope>
    <source>
        <strain evidence="6">05x7-T-G4-1.051#20</strain>
    </source>
</reference>
<dbReference type="PANTHER" id="PTHR24043:SF12">
    <property type="entry name" value="DELTA-LIKE PROTEIN"/>
    <property type="match status" value="1"/>
</dbReference>
<keyword evidence="4" id="KW-0472">Membrane</keyword>
<dbReference type="SUPFAM" id="SSF48403">
    <property type="entry name" value="Ankyrin repeat"/>
    <property type="match status" value="1"/>
</dbReference>
<dbReference type="PROSITE" id="PS50088">
    <property type="entry name" value="ANK_REPEAT"/>
    <property type="match status" value="1"/>
</dbReference>
<feature type="compositionally biased region" description="Basic and acidic residues" evidence="3">
    <location>
        <begin position="208"/>
        <end position="220"/>
    </location>
</feature>
<proteinExistence type="predicted"/>
<dbReference type="InterPro" id="IPR027417">
    <property type="entry name" value="P-loop_NTPase"/>
</dbReference>
<evidence type="ECO:0000313" key="6">
    <source>
        <dbReference type="EnsemblMetazoa" id="G31525.1:cds"/>
    </source>
</evidence>
<feature type="transmembrane region" description="Helical" evidence="4">
    <location>
        <begin position="161"/>
        <end position="186"/>
    </location>
</feature>
<evidence type="ECO:0000259" key="5">
    <source>
        <dbReference type="Pfam" id="PF20720"/>
    </source>
</evidence>
<dbReference type="InterPro" id="IPR049050">
    <property type="entry name" value="nSTAND3"/>
</dbReference>
<dbReference type="InterPro" id="IPR002110">
    <property type="entry name" value="Ankyrin_rpt"/>
</dbReference>
<dbReference type="PANTHER" id="PTHR24043">
    <property type="entry name" value="SCAVENGER RECEPTOR CLASS F"/>
    <property type="match status" value="1"/>
</dbReference>
<feature type="compositionally biased region" description="Polar residues" evidence="3">
    <location>
        <begin position="196"/>
        <end position="206"/>
    </location>
</feature>
<evidence type="ECO:0000256" key="3">
    <source>
        <dbReference type="SAM" id="MobiDB-lite"/>
    </source>
</evidence>
<dbReference type="Pfam" id="PF20720">
    <property type="entry name" value="nSTAND3"/>
    <property type="match status" value="1"/>
</dbReference>
<dbReference type="InterPro" id="IPR036770">
    <property type="entry name" value="Ankyrin_rpt-contain_sf"/>
</dbReference>
<keyword evidence="7" id="KW-1185">Reference proteome</keyword>
<dbReference type="SUPFAM" id="SSF52540">
    <property type="entry name" value="P-loop containing nucleoside triphosphate hydrolases"/>
    <property type="match status" value="1"/>
</dbReference>
<keyword evidence="2" id="KW-0040">ANK repeat</keyword>
<dbReference type="Gene3D" id="1.25.40.20">
    <property type="entry name" value="Ankyrin repeat-containing domain"/>
    <property type="match status" value="1"/>
</dbReference>
<evidence type="ECO:0000256" key="1">
    <source>
        <dbReference type="ARBA" id="ARBA00022536"/>
    </source>
</evidence>
<dbReference type="Gene3D" id="2.170.300.10">
    <property type="entry name" value="Tie2 ligand-binding domain superfamily"/>
    <property type="match status" value="2"/>
</dbReference>